<accession>A0ABU8UCY6</accession>
<sequence>MRRADPPEPLSRLYCPDPEFHPAERLAAVMPRVMRGWDRTPGSCPVCGPDAGTTRCRYGYGVYTLCAGCGVGLGERGGEWDRALSDARQARWKLVWRREV</sequence>
<organism evidence="1 2">
    <name type="scientific">Streptomyces caledonius</name>
    <dbReference type="NCBI Taxonomy" id="3134107"/>
    <lineage>
        <taxon>Bacteria</taxon>
        <taxon>Bacillati</taxon>
        <taxon>Actinomycetota</taxon>
        <taxon>Actinomycetes</taxon>
        <taxon>Kitasatosporales</taxon>
        <taxon>Streptomycetaceae</taxon>
        <taxon>Streptomyces</taxon>
    </lineage>
</organism>
<dbReference type="EMBL" id="JBBKAM010000002">
    <property type="protein sequence ID" value="MEJ8645174.1"/>
    <property type="molecule type" value="Genomic_DNA"/>
</dbReference>
<comment type="caution">
    <text evidence="1">The sequence shown here is derived from an EMBL/GenBank/DDBJ whole genome shotgun (WGS) entry which is preliminary data.</text>
</comment>
<evidence type="ECO:0000313" key="1">
    <source>
        <dbReference type="EMBL" id="MEJ8645174.1"/>
    </source>
</evidence>
<reference evidence="1 2" key="1">
    <citation type="submission" date="2024-03" db="EMBL/GenBank/DDBJ databases">
        <title>Novel Streptomyces species of biotechnological and ecological value are a feature of Machair soil.</title>
        <authorList>
            <person name="Prole J.R."/>
            <person name="Goodfellow M."/>
            <person name="Allenby N."/>
            <person name="Ward A.C."/>
        </authorList>
    </citation>
    <scope>NUCLEOTIDE SEQUENCE [LARGE SCALE GENOMIC DNA]</scope>
    <source>
        <strain evidence="1 2">MS1.HAVA.3</strain>
    </source>
</reference>
<keyword evidence="2" id="KW-1185">Reference proteome</keyword>
<dbReference type="Proteomes" id="UP001382904">
    <property type="component" value="Unassembled WGS sequence"/>
</dbReference>
<gene>
    <name evidence="1" type="ORF">WKI68_36060</name>
</gene>
<name>A0ABU8UCY6_9ACTN</name>
<protein>
    <submittedName>
        <fullName evidence="1">Uncharacterized protein</fullName>
    </submittedName>
</protein>
<evidence type="ECO:0000313" key="2">
    <source>
        <dbReference type="Proteomes" id="UP001382904"/>
    </source>
</evidence>
<proteinExistence type="predicted"/>